<dbReference type="PANTHER" id="PTHR24422">
    <property type="entry name" value="CHEMOTAXIS PROTEIN METHYLTRANSFERASE"/>
    <property type="match status" value="1"/>
</dbReference>
<evidence type="ECO:0000313" key="5">
    <source>
        <dbReference type="EMBL" id="RPJ68690.1"/>
    </source>
</evidence>
<feature type="active site" evidence="1">
    <location>
        <position position="14"/>
    </location>
</feature>
<keyword evidence="2" id="KW-0175">Coiled coil</keyword>
<feature type="coiled-coil region" evidence="2">
    <location>
        <begin position="635"/>
        <end position="715"/>
    </location>
</feature>
<dbReference type="Gene3D" id="3.30.450.20">
    <property type="entry name" value="PAS domain"/>
    <property type="match status" value="2"/>
</dbReference>
<dbReference type="SUPFAM" id="SSF53335">
    <property type="entry name" value="S-adenosyl-L-methionine-dependent methyltransferases"/>
    <property type="match status" value="1"/>
</dbReference>
<dbReference type="InterPro" id="IPR000673">
    <property type="entry name" value="Sig_transdc_resp-reg_Me-estase"/>
</dbReference>
<evidence type="ECO:0000313" key="6">
    <source>
        <dbReference type="Proteomes" id="UP000275281"/>
    </source>
</evidence>
<dbReference type="InterPro" id="IPR029063">
    <property type="entry name" value="SAM-dependent_MTases_sf"/>
</dbReference>
<proteinExistence type="predicted"/>
<keyword evidence="6" id="KW-1185">Reference proteome</keyword>
<dbReference type="PROSITE" id="PS50122">
    <property type="entry name" value="CHEB"/>
    <property type="match status" value="1"/>
</dbReference>
<feature type="active site" evidence="1">
    <location>
        <position position="41"/>
    </location>
</feature>
<dbReference type="Pfam" id="PF03705">
    <property type="entry name" value="CheR_N"/>
    <property type="match status" value="1"/>
</dbReference>
<dbReference type="InterPro" id="IPR000780">
    <property type="entry name" value="CheR_MeTrfase"/>
</dbReference>
<dbReference type="GO" id="GO:0000156">
    <property type="term" value="F:phosphorelay response regulator activity"/>
    <property type="evidence" value="ECO:0007669"/>
    <property type="project" value="InterPro"/>
</dbReference>
<dbReference type="InterPro" id="IPR022642">
    <property type="entry name" value="CheR_C"/>
</dbReference>
<dbReference type="Pfam" id="PF01339">
    <property type="entry name" value="CheB_methylest"/>
    <property type="match status" value="1"/>
</dbReference>
<comment type="caution">
    <text evidence="5">The sequence shown here is derived from an EMBL/GenBank/DDBJ whole genome shotgun (WGS) entry which is preliminary data.</text>
</comment>
<dbReference type="GO" id="GO:0006935">
    <property type="term" value="P:chemotaxis"/>
    <property type="evidence" value="ECO:0007669"/>
    <property type="project" value="UniProtKB-UniRule"/>
</dbReference>
<dbReference type="SMART" id="SM00138">
    <property type="entry name" value="MeTrc"/>
    <property type="match status" value="1"/>
</dbReference>
<dbReference type="GO" id="GO:0008757">
    <property type="term" value="F:S-adenosylmethionine-dependent methyltransferase activity"/>
    <property type="evidence" value="ECO:0007669"/>
    <property type="project" value="InterPro"/>
</dbReference>
<dbReference type="SUPFAM" id="SSF47757">
    <property type="entry name" value="Chemotaxis receptor methyltransferase CheR, N-terminal domain"/>
    <property type="match status" value="1"/>
</dbReference>
<reference evidence="5 6" key="1">
    <citation type="submission" date="2018-11" db="EMBL/GenBank/DDBJ databases">
        <authorList>
            <person name="Ye M.-Q."/>
            <person name="Du Z.-J."/>
        </authorList>
    </citation>
    <scope>NUCLEOTIDE SEQUENCE [LARGE SCALE GENOMIC DNA]</scope>
    <source>
        <strain evidence="5 6">U0105</strain>
    </source>
</reference>
<dbReference type="InterPro" id="IPR035909">
    <property type="entry name" value="CheB_C"/>
</dbReference>
<dbReference type="EMBL" id="RPOK01000001">
    <property type="protein sequence ID" value="RPJ68690.1"/>
    <property type="molecule type" value="Genomic_DNA"/>
</dbReference>
<dbReference type="Proteomes" id="UP000275281">
    <property type="component" value="Unassembled WGS sequence"/>
</dbReference>
<feature type="domain" description="CheB-type methylesterase" evidence="3">
    <location>
        <begin position="2"/>
        <end position="190"/>
    </location>
</feature>
<dbReference type="OrthoDB" id="9816309at2"/>
<dbReference type="Pfam" id="PF01739">
    <property type="entry name" value="CheR"/>
    <property type="match status" value="1"/>
</dbReference>
<dbReference type="SMART" id="SM00091">
    <property type="entry name" value="PAS"/>
    <property type="match status" value="2"/>
</dbReference>
<dbReference type="CDD" id="cd16434">
    <property type="entry name" value="CheB-CheR_fusion"/>
    <property type="match status" value="1"/>
</dbReference>
<organism evidence="5 6">
    <name type="scientific">Alteromonas sediminis</name>
    <dbReference type="NCBI Taxonomy" id="2259342"/>
    <lineage>
        <taxon>Bacteria</taxon>
        <taxon>Pseudomonadati</taxon>
        <taxon>Pseudomonadota</taxon>
        <taxon>Gammaproteobacteria</taxon>
        <taxon>Alteromonadales</taxon>
        <taxon>Alteromonadaceae</taxon>
        <taxon>Alteromonas/Salinimonas group</taxon>
        <taxon>Alteromonas</taxon>
    </lineage>
</organism>
<name>A0A3N5Y4X3_9ALTE</name>
<dbReference type="RefSeq" id="WP_124026691.1">
    <property type="nucleotide sequence ID" value="NZ_JBHRSN010000005.1"/>
</dbReference>
<keyword evidence="1" id="KW-0378">Hydrolase</keyword>
<dbReference type="InterPro" id="IPR022641">
    <property type="entry name" value="CheR_N"/>
</dbReference>
<dbReference type="PRINTS" id="PR00996">
    <property type="entry name" value="CHERMTFRASE"/>
</dbReference>
<evidence type="ECO:0000256" key="1">
    <source>
        <dbReference type="PROSITE-ProRule" id="PRU00050"/>
    </source>
</evidence>
<dbReference type="Pfam" id="PF13596">
    <property type="entry name" value="PAS_10"/>
    <property type="match status" value="1"/>
</dbReference>
<protein>
    <submittedName>
        <fullName evidence="5">Chemotaxis protein CheR</fullName>
    </submittedName>
</protein>
<dbReference type="PROSITE" id="PS50123">
    <property type="entry name" value="CHER"/>
    <property type="match status" value="1"/>
</dbReference>
<feature type="domain" description="CheR-type methyltransferase" evidence="4">
    <location>
        <begin position="210"/>
        <end position="484"/>
    </location>
</feature>
<dbReference type="SUPFAM" id="SSF52738">
    <property type="entry name" value="Methylesterase CheB, C-terminal domain"/>
    <property type="match status" value="1"/>
</dbReference>
<feature type="active site" evidence="1">
    <location>
        <position position="132"/>
    </location>
</feature>
<evidence type="ECO:0000256" key="2">
    <source>
        <dbReference type="SAM" id="Coils"/>
    </source>
</evidence>
<evidence type="ECO:0000259" key="3">
    <source>
        <dbReference type="PROSITE" id="PS50122"/>
    </source>
</evidence>
<dbReference type="GO" id="GO:0008984">
    <property type="term" value="F:protein-glutamate methylesterase activity"/>
    <property type="evidence" value="ECO:0007669"/>
    <property type="project" value="InterPro"/>
</dbReference>
<dbReference type="AlphaFoldDB" id="A0A3N5Y4X3"/>
<accession>A0A3N5Y4X3</accession>
<keyword evidence="1" id="KW-0145">Chemotaxis</keyword>
<gene>
    <name evidence="5" type="ORF">DRW07_04650</name>
</gene>
<evidence type="ECO:0000259" key="4">
    <source>
        <dbReference type="PROSITE" id="PS50123"/>
    </source>
</evidence>
<sequence>MVNSKHYVVGIGASAGGLESLERFFKSCPNNIGASFVIVQHLSTQYKSMMDDLINRYTSMPVHMIEENQPLAPNEIYLIPAGKLVTVRNGKFELADKSDKVFNLPIDVFFKSLASEYGSRSIAVVLSGTGTDGSRGAIEVNAAGGMVIAQEPLDAKFDGMPASLVATGVADSVLRTEEIPERINQHIKHPVSLIKETSSPKDKATVFDVQDDVEAILQILTNEVDIDFNDYKWATVSRRIERRMQVCQAKTLADYRILLQGSKDEILALRRELLIPVTSFFRDTEVFNELKQHVVQEIVAQASLNDGIRVWIAGSSTGEEAYSLAMLFLEALSTLEHYIPLKVFATDINPEVVEIASQGRYPESIVSEVPERLLKRYFTLEEDGRYTIIPEVRQYIVFAKHNLLSDPPFTKMNLVSCRNTLIYFKNSAQERALQKLQYALKKRGVLLLGKSESLTVNAQKFSTINGKAKLYQLKEAVFLRDMDSRTLKTRYSNNKTIELDKVQGGEISGKNEFSDMALNILHKNYIPFSVLLNENMEVTHIFGDPGLLMKLRPGSINHSATHLLHEKLSPVVATLFYRLKKEKVPVKSEPMMLKLDSDRAFKVLVSGTPIVSDEDNRQYLVTIEHEREIASPDNVVTIETINEDAEERNRLLELELVATRESLQSTIEELETTNEELQATNEELMASNEELQSSNEELQSVNEELNTVNAEYHEKMNILNQINADLDALGKATSIATIFVNEDMNITRFTPDARVIFNLREQDIGRPLQDMNHTLAYEGLYEDLSDVIESGVTKEKEVMSKQGDYYLIRIVFYKLTHLSFGAVISFINITGTKQSENLQMVINALPEHIAVLSNTGEILMVNHAWEKFARANGDKTGEVTGVGTNYLEVCKSAKGNQDAQKAYEGVKAVLEGTLERSFLEYPCHSESEKRWFAMETIAIKHHQFAAVVSHFNISAWKLKLSQSSE</sequence>
<dbReference type="InterPro" id="IPR050903">
    <property type="entry name" value="Bact_Chemotaxis_MeTrfase"/>
</dbReference>
<dbReference type="InterPro" id="IPR000014">
    <property type="entry name" value="PAS"/>
</dbReference>
<dbReference type="Gene3D" id="3.40.50.150">
    <property type="entry name" value="Vaccinia Virus protein VP39"/>
    <property type="match status" value="1"/>
</dbReference>
<dbReference type="PANTHER" id="PTHR24422:SF27">
    <property type="entry name" value="PROTEIN-GLUTAMATE O-METHYLTRANSFERASE"/>
    <property type="match status" value="1"/>
</dbReference>
<dbReference type="GO" id="GO:0005737">
    <property type="term" value="C:cytoplasm"/>
    <property type="evidence" value="ECO:0007669"/>
    <property type="project" value="InterPro"/>
</dbReference>
<dbReference type="Gene3D" id="3.40.50.180">
    <property type="entry name" value="Methylesterase CheB, C-terminal domain"/>
    <property type="match status" value="1"/>
</dbReference>